<reference evidence="9" key="1">
    <citation type="submission" date="2015-11" db="EMBL/GenBank/DDBJ databases">
        <authorList>
            <person name="Varghese N."/>
        </authorList>
    </citation>
    <scope>NUCLEOTIDE SEQUENCE [LARGE SCALE GENOMIC DNA]</scope>
    <source>
        <strain evidence="9">DSM 45899</strain>
    </source>
</reference>
<feature type="transmembrane region" description="Helical" evidence="7">
    <location>
        <begin position="183"/>
        <end position="206"/>
    </location>
</feature>
<dbReference type="EMBL" id="FAOZ01000006">
    <property type="protein sequence ID" value="CUU55820.1"/>
    <property type="molecule type" value="Genomic_DNA"/>
</dbReference>
<dbReference type="Proteomes" id="UP000198802">
    <property type="component" value="Unassembled WGS sequence"/>
</dbReference>
<evidence type="ECO:0000256" key="4">
    <source>
        <dbReference type="ARBA" id="ARBA00022989"/>
    </source>
</evidence>
<keyword evidence="4 7" id="KW-1133">Transmembrane helix</keyword>
<protein>
    <recommendedName>
        <fullName evidence="10">Lysylphosphatidylglycerol synthase TM region</fullName>
    </recommendedName>
</protein>
<evidence type="ECO:0000256" key="1">
    <source>
        <dbReference type="ARBA" id="ARBA00004651"/>
    </source>
</evidence>
<evidence type="ECO:0008006" key="10">
    <source>
        <dbReference type="Google" id="ProtNLM"/>
    </source>
</evidence>
<evidence type="ECO:0000256" key="5">
    <source>
        <dbReference type="ARBA" id="ARBA00023136"/>
    </source>
</evidence>
<sequence>MRGALLLAAVLLVVALVGQWNDVRDSVGELTAAGLGGSAVATVLAVGATVLSWRSVLGGLGASLPLRAAVRIFCVGQIGKYIPGSVWPVLAQMELSRDYGVSRPKSASASLVVLALAVPCGGVTAAATLPFVSRSALADYWWALAVVPLFAVVLHPPVLSRLLDLAFRLLRRPPLDEALTARPILAGAGWLIAGFVWYGVGTWLLVRDLDPAVGGARLVALCIGAYALAWTAGFLVLVLPAGAGVREAVLVLALAPALASGPATLIAVVARLLATIADVVWALVGVALRPRGTSTAGRYVDADTHAGASTDLAEAVEPGSARLSARQTGGTGPGRPGAATVSGTAPGGR</sequence>
<dbReference type="AlphaFoldDB" id="A0A0S4QLX1"/>
<keyword evidence="3 7" id="KW-0812">Transmembrane</keyword>
<evidence type="ECO:0000256" key="7">
    <source>
        <dbReference type="SAM" id="Phobius"/>
    </source>
</evidence>
<evidence type="ECO:0000313" key="9">
    <source>
        <dbReference type="Proteomes" id="UP000198802"/>
    </source>
</evidence>
<gene>
    <name evidence="8" type="ORF">Ga0074812_10674</name>
</gene>
<keyword evidence="2" id="KW-1003">Cell membrane</keyword>
<evidence type="ECO:0000256" key="3">
    <source>
        <dbReference type="ARBA" id="ARBA00022692"/>
    </source>
</evidence>
<feature type="transmembrane region" description="Helical" evidence="7">
    <location>
        <begin position="141"/>
        <end position="163"/>
    </location>
</feature>
<feature type="transmembrane region" description="Helical" evidence="7">
    <location>
        <begin position="218"/>
        <end position="243"/>
    </location>
</feature>
<evidence type="ECO:0000256" key="6">
    <source>
        <dbReference type="SAM" id="MobiDB-lite"/>
    </source>
</evidence>
<dbReference type="GO" id="GO:0005886">
    <property type="term" value="C:plasma membrane"/>
    <property type="evidence" value="ECO:0007669"/>
    <property type="project" value="UniProtKB-SubCell"/>
</dbReference>
<feature type="transmembrane region" description="Helical" evidence="7">
    <location>
        <begin position="35"/>
        <end position="56"/>
    </location>
</feature>
<feature type="region of interest" description="Disordered" evidence="6">
    <location>
        <begin position="319"/>
        <end position="349"/>
    </location>
</feature>
<proteinExistence type="predicted"/>
<dbReference type="InterPro" id="IPR022791">
    <property type="entry name" value="L-PG_synthase/AglD"/>
</dbReference>
<feature type="transmembrane region" description="Helical" evidence="7">
    <location>
        <begin position="107"/>
        <end position="129"/>
    </location>
</feature>
<evidence type="ECO:0000313" key="8">
    <source>
        <dbReference type="EMBL" id="CUU55820.1"/>
    </source>
</evidence>
<name>A0A0S4QLX1_9ACTN</name>
<evidence type="ECO:0000256" key="2">
    <source>
        <dbReference type="ARBA" id="ARBA00022475"/>
    </source>
</evidence>
<dbReference type="Pfam" id="PF03706">
    <property type="entry name" value="LPG_synthase_TM"/>
    <property type="match status" value="1"/>
</dbReference>
<keyword evidence="9" id="KW-1185">Reference proteome</keyword>
<accession>A0A0S4QLX1</accession>
<comment type="subcellular location">
    <subcellularLocation>
        <location evidence="1">Cell membrane</location>
        <topology evidence="1">Multi-pass membrane protein</topology>
    </subcellularLocation>
</comment>
<feature type="transmembrane region" description="Helical" evidence="7">
    <location>
        <begin position="68"/>
        <end position="87"/>
    </location>
</feature>
<organism evidence="8 9">
    <name type="scientific">Parafrankia irregularis</name>
    <dbReference type="NCBI Taxonomy" id="795642"/>
    <lineage>
        <taxon>Bacteria</taxon>
        <taxon>Bacillati</taxon>
        <taxon>Actinomycetota</taxon>
        <taxon>Actinomycetes</taxon>
        <taxon>Frankiales</taxon>
        <taxon>Frankiaceae</taxon>
        <taxon>Parafrankia</taxon>
    </lineage>
</organism>
<keyword evidence="5 7" id="KW-0472">Membrane</keyword>